<reference evidence="4" key="1">
    <citation type="journal article" date="2019" name="Int. J. Syst. Evol. Microbiol.">
        <title>The Global Catalogue of Microorganisms (GCM) 10K type strain sequencing project: providing services to taxonomists for standard genome sequencing and annotation.</title>
        <authorList>
            <consortium name="The Broad Institute Genomics Platform"/>
            <consortium name="The Broad Institute Genome Sequencing Center for Infectious Disease"/>
            <person name="Wu L."/>
            <person name="Ma J."/>
        </authorList>
    </citation>
    <scope>NUCLEOTIDE SEQUENCE [LARGE SCALE GENOMIC DNA]</scope>
    <source>
        <strain evidence="4">KCTC 52449</strain>
    </source>
</reference>
<dbReference type="InterPro" id="IPR006311">
    <property type="entry name" value="TAT_signal"/>
</dbReference>
<dbReference type="PROSITE" id="PS51502">
    <property type="entry name" value="S_R_A_B_BARREL"/>
    <property type="match status" value="1"/>
</dbReference>
<name>A0ABV7K657_9ALTE</name>
<comment type="caution">
    <text evidence="3">The sequence shown here is derived from an EMBL/GenBank/DDBJ whole genome shotgun (WGS) entry which is preliminary data.</text>
</comment>
<gene>
    <name evidence="3" type="ORF">ACFOEW_22090</name>
</gene>
<dbReference type="Proteomes" id="UP001595477">
    <property type="component" value="Unassembled WGS sequence"/>
</dbReference>
<dbReference type="EMBL" id="JBHRSX010000102">
    <property type="protein sequence ID" value="MFC3204506.1"/>
    <property type="molecule type" value="Genomic_DNA"/>
</dbReference>
<feature type="signal peptide" evidence="1">
    <location>
        <begin position="1"/>
        <end position="36"/>
    </location>
</feature>
<dbReference type="Pfam" id="PF07876">
    <property type="entry name" value="Dabb"/>
    <property type="match status" value="1"/>
</dbReference>
<evidence type="ECO:0000256" key="1">
    <source>
        <dbReference type="SAM" id="SignalP"/>
    </source>
</evidence>
<protein>
    <submittedName>
        <fullName evidence="3">Dabb family protein</fullName>
    </submittedName>
</protein>
<dbReference type="SUPFAM" id="SSF54909">
    <property type="entry name" value="Dimeric alpha+beta barrel"/>
    <property type="match status" value="1"/>
</dbReference>
<accession>A0ABV7K657</accession>
<evidence type="ECO:0000313" key="4">
    <source>
        <dbReference type="Proteomes" id="UP001595477"/>
    </source>
</evidence>
<dbReference type="PROSITE" id="PS51318">
    <property type="entry name" value="TAT"/>
    <property type="match status" value="1"/>
</dbReference>
<feature type="domain" description="Stress-response A/B barrel" evidence="2">
    <location>
        <begin position="44"/>
        <end position="140"/>
    </location>
</feature>
<feature type="chain" id="PRO_5045140902" evidence="1">
    <location>
        <begin position="37"/>
        <end position="143"/>
    </location>
</feature>
<sequence>MSKVMSDSQSQRRRFLLTAGAAAGAAALAPVSAVSAGEVTLPAIRHSVFFWLKNPGNQADREALIAGLKTLAGIETVKGIQIGVPASTEKREVVDNSFDVSEMLLFDNVEGQNSYQSHPVHLKFVEDCEHLWRKVVVYDSIAV</sequence>
<keyword evidence="1" id="KW-0732">Signal</keyword>
<dbReference type="InterPro" id="IPR011008">
    <property type="entry name" value="Dimeric_a/b-barrel"/>
</dbReference>
<keyword evidence="4" id="KW-1185">Reference proteome</keyword>
<dbReference type="Gene3D" id="3.30.70.100">
    <property type="match status" value="1"/>
</dbReference>
<dbReference type="RefSeq" id="WP_241155653.1">
    <property type="nucleotide sequence ID" value="NZ_JBHRSX010000102.1"/>
</dbReference>
<dbReference type="SMART" id="SM00886">
    <property type="entry name" value="Dabb"/>
    <property type="match status" value="1"/>
</dbReference>
<dbReference type="InterPro" id="IPR013097">
    <property type="entry name" value="Dabb"/>
</dbReference>
<proteinExistence type="predicted"/>
<evidence type="ECO:0000259" key="2">
    <source>
        <dbReference type="PROSITE" id="PS51502"/>
    </source>
</evidence>
<organism evidence="3 4">
    <name type="scientific">Alteromonas oceani</name>
    <dbReference type="NCBI Taxonomy" id="2071609"/>
    <lineage>
        <taxon>Bacteria</taxon>
        <taxon>Pseudomonadati</taxon>
        <taxon>Pseudomonadota</taxon>
        <taxon>Gammaproteobacteria</taxon>
        <taxon>Alteromonadales</taxon>
        <taxon>Alteromonadaceae</taxon>
        <taxon>Alteromonas/Salinimonas group</taxon>
        <taxon>Alteromonas</taxon>
    </lineage>
</organism>
<evidence type="ECO:0000313" key="3">
    <source>
        <dbReference type="EMBL" id="MFC3204506.1"/>
    </source>
</evidence>